<keyword evidence="3" id="KW-1185">Reference proteome</keyword>
<protein>
    <submittedName>
        <fullName evidence="2">Uncharacterized protein</fullName>
    </submittedName>
</protein>
<reference evidence="2 3" key="1">
    <citation type="submission" date="2019-10" db="EMBL/GenBank/DDBJ databases">
        <title>Whole genome shotgun sequence of Streptomyces angustmyceticus NBRC 3934.</title>
        <authorList>
            <person name="Hosoyama A."/>
            <person name="Ichikawa N."/>
            <person name="Kimura A."/>
            <person name="Kitahashi Y."/>
            <person name="Komaki H."/>
            <person name="Uohara A."/>
        </authorList>
    </citation>
    <scope>NUCLEOTIDE SEQUENCE [LARGE SCALE GENOMIC DNA]</scope>
    <source>
        <strain evidence="2 3">NBRC 3934</strain>
    </source>
</reference>
<dbReference type="Proteomes" id="UP000325598">
    <property type="component" value="Unassembled WGS sequence"/>
</dbReference>
<feature type="region of interest" description="Disordered" evidence="1">
    <location>
        <begin position="1"/>
        <end position="25"/>
    </location>
</feature>
<sequence>MLQNPPDEAPRGRAGWQALRTRDPRPCQRTAVARGAASACVCYFLLGYATPVGVRGDSRHRLFAQRPDPARTGGNGQLKEQRWLQCVTKPSWHQTATTASRPRPAGSSR</sequence>
<comment type="caution">
    <text evidence="2">The sequence shown here is derived from an EMBL/GenBank/DDBJ whole genome shotgun (WGS) entry which is preliminary data.</text>
</comment>
<name>A0A5J4LUB6_9ACTN</name>
<evidence type="ECO:0000256" key="1">
    <source>
        <dbReference type="SAM" id="MobiDB-lite"/>
    </source>
</evidence>
<feature type="compositionally biased region" description="Polar residues" evidence="1">
    <location>
        <begin position="91"/>
        <end position="100"/>
    </location>
</feature>
<proteinExistence type="predicted"/>
<accession>A0A5J4LUB6</accession>
<dbReference type="EMBL" id="BLAG01000023">
    <property type="protein sequence ID" value="GES33995.1"/>
    <property type="molecule type" value="Genomic_DNA"/>
</dbReference>
<evidence type="ECO:0000313" key="3">
    <source>
        <dbReference type="Proteomes" id="UP000325598"/>
    </source>
</evidence>
<evidence type="ECO:0000313" key="2">
    <source>
        <dbReference type="EMBL" id="GES33995.1"/>
    </source>
</evidence>
<gene>
    <name evidence="2" type="ORF">San01_64830</name>
</gene>
<feature type="region of interest" description="Disordered" evidence="1">
    <location>
        <begin position="89"/>
        <end position="109"/>
    </location>
</feature>
<organism evidence="2 3">
    <name type="scientific">Streptomyces angustmyceticus</name>
    <dbReference type="NCBI Taxonomy" id="285578"/>
    <lineage>
        <taxon>Bacteria</taxon>
        <taxon>Bacillati</taxon>
        <taxon>Actinomycetota</taxon>
        <taxon>Actinomycetes</taxon>
        <taxon>Kitasatosporales</taxon>
        <taxon>Streptomycetaceae</taxon>
        <taxon>Streptomyces</taxon>
    </lineage>
</organism>
<dbReference type="AlphaFoldDB" id="A0A5J4LUB6"/>